<keyword evidence="3" id="KW-0862">Zinc</keyword>
<dbReference type="SMART" id="SM00291">
    <property type="entry name" value="ZnF_ZZ"/>
    <property type="match status" value="3"/>
</dbReference>
<name>A0A0D0CYX5_9AGAR</name>
<evidence type="ECO:0000313" key="7">
    <source>
        <dbReference type="EMBL" id="KIK61658.1"/>
    </source>
</evidence>
<organism evidence="7 8">
    <name type="scientific">Collybiopsis luxurians FD-317 M1</name>
    <dbReference type="NCBI Taxonomy" id="944289"/>
    <lineage>
        <taxon>Eukaryota</taxon>
        <taxon>Fungi</taxon>
        <taxon>Dikarya</taxon>
        <taxon>Basidiomycota</taxon>
        <taxon>Agaricomycotina</taxon>
        <taxon>Agaricomycetes</taxon>
        <taxon>Agaricomycetidae</taxon>
        <taxon>Agaricales</taxon>
        <taxon>Marasmiineae</taxon>
        <taxon>Omphalotaceae</taxon>
        <taxon>Collybiopsis</taxon>
        <taxon>Collybiopsis luxurians</taxon>
    </lineage>
</organism>
<dbReference type="HOGENOM" id="CLU_452012_0_0_1"/>
<dbReference type="Pfam" id="PF00569">
    <property type="entry name" value="ZZ"/>
    <property type="match status" value="1"/>
</dbReference>
<evidence type="ECO:0000313" key="8">
    <source>
        <dbReference type="Proteomes" id="UP000053593"/>
    </source>
</evidence>
<evidence type="ECO:0000256" key="3">
    <source>
        <dbReference type="ARBA" id="ARBA00022833"/>
    </source>
</evidence>
<evidence type="ECO:0000256" key="1">
    <source>
        <dbReference type="ARBA" id="ARBA00022723"/>
    </source>
</evidence>
<evidence type="ECO:0000256" key="2">
    <source>
        <dbReference type="ARBA" id="ARBA00022771"/>
    </source>
</evidence>
<keyword evidence="1" id="KW-0479">Metal-binding</keyword>
<dbReference type="GO" id="GO:0044753">
    <property type="term" value="C:amphisome"/>
    <property type="evidence" value="ECO:0007669"/>
    <property type="project" value="TreeGrafter"/>
</dbReference>
<dbReference type="EMBL" id="KN834770">
    <property type="protein sequence ID" value="KIK61658.1"/>
    <property type="molecule type" value="Genomic_DNA"/>
</dbReference>
<protein>
    <recommendedName>
        <fullName evidence="6">ZZ-type domain-containing protein</fullName>
    </recommendedName>
</protein>
<evidence type="ECO:0000256" key="4">
    <source>
        <dbReference type="PROSITE-ProRule" id="PRU00228"/>
    </source>
</evidence>
<dbReference type="SUPFAM" id="SSF57850">
    <property type="entry name" value="RING/U-box"/>
    <property type="match status" value="2"/>
</dbReference>
<dbReference type="GO" id="GO:0000423">
    <property type="term" value="P:mitophagy"/>
    <property type="evidence" value="ECO:0007669"/>
    <property type="project" value="TreeGrafter"/>
</dbReference>
<dbReference type="GO" id="GO:0008270">
    <property type="term" value="F:zinc ion binding"/>
    <property type="evidence" value="ECO:0007669"/>
    <property type="project" value="UniProtKB-KW"/>
</dbReference>
<dbReference type="InterPro" id="IPR000433">
    <property type="entry name" value="Znf_ZZ"/>
</dbReference>
<evidence type="ECO:0000259" key="6">
    <source>
        <dbReference type="PROSITE" id="PS50135"/>
    </source>
</evidence>
<feature type="domain" description="ZZ-type" evidence="6">
    <location>
        <begin position="458"/>
        <end position="519"/>
    </location>
</feature>
<dbReference type="InterPro" id="IPR052260">
    <property type="entry name" value="Autophagy_Rcpt_SigReg"/>
</dbReference>
<dbReference type="GO" id="GO:0016235">
    <property type="term" value="C:aggresome"/>
    <property type="evidence" value="ECO:0007669"/>
    <property type="project" value="TreeGrafter"/>
</dbReference>
<feature type="region of interest" description="Disordered" evidence="5">
    <location>
        <begin position="115"/>
        <end position="159"/>
    </location>
</feature>
<dbReference type="PANTHER" id="PTHR15090:SF0">
    <property type="entry name" value="SEQUESTOSOME-1"/>
    <property type="match status" value="1"/>
</dbReference>
<reference evidence="7 8" key="1">
    <citation type="submission" date="2014-04" db="EMBL/GenBank/DDBJ databases">
        <title>Evolutionary Origins and Diversification of the Mycorrhizal Mutualists.</title>
        <authorList>
            <consortium name="DOE Joint Genome Institute"/>
            <consortium name="Mycorrhizal Genomics Consortium"/>
            <person name="Kohler A."/>
            <person name="Kuo A."/>
            <person name="Nagy L.G."/>
            <person name="Floudas D."/>
            <person name="Copeland A."/>
            <person name="Barry K.W."/>
            <person name="Cichocki N."/>
            <person name="Veneault-Fourrey C."/>
            <person name="LaButti K."/>
            <person name="Lindquist E.A."/>
            <person name="Lipzen A."/>
            <person name="Lundell T."/>
            <person name="Morin E."/>
            <person name="Murat C."/>
            <person name="Riley R."/>
            <person name="Ohm R."/>
            <person name="Sun H."/>
            <person name="Tunlid A."/>
            <person name="Henrissat B."/>
            <person name="Grigoriev I.V."/>
            <person name="Hibbett D.S."/>
            <person name="Martin F."/>
        </authorList>
    </citation>
    <scope>NUCLEOTIDE SEQUENCE [LARGE SCALE GENOMIC DNA]</scope>
    <source>
        <strain evidence="7 8">FD-317 M1</strain>
    </source>
</reference>
<evidence type="ECO:0000256" key="5">
    <source>
        <dbReference type="SAM" id="MobiDB-lite"/>
    </source>
</evidence>
<dbReference type="GO" id="GO:0070530">
    <property type="term" value="F:K63-linked polyubiquitin modification-dependent protein binding"/>
    <property type="evidence" value="ECO:0007669"/>
    <property type="project" value="TreeGrafter"/>
</dbReference>
<dbReference type="PROSITE" id="PS50135">
    <property type="entry name" value="ZF_ZZ_2"/>
    <property type="match status" value="1"/>
</dbReference>
<keyword evidence="8" id="KW-1185">Reference proteome</keyword>
<sequence>MSDNFLDRPLLVRCTFDGILNDKVIYFQPARNCTYDALRDNIEECVSSTFLIFWKDDFGENVGIAADDHLLDAIQYYAAAEETTSSAAFDLSRQSCDRTITLPVEIKVQCDAPSLSGSGSIATSDDYRPRKDDAVTTNSWDIRGRLNGKPRPTSEQPNRLATQPEAFVTYDPHPYTHQSDLSRGTIIPLEILQDIPPAPPGEEDVSSCSNCGMLLDYMKYVCYTCGEKPPGSFLQSPTSLFKREDGDSSEAQFSYRTKPHNHSSVHTSSFFKTFVGLPQRNTLSPELGLDASSSTLGLSTLRQKENGYELCPECIEFAGVDHAFEAAGSSPTMGDLLSSSPEDAVRRAAPTQKGQLRHAFLEKMWGHGGWEDVVQSEAETVNCSACNITTSLHKLFKCASCSSPSYYLCRACYSQVHETHPIHVFLVLPRMLSHSFSDSNYFINSTFLNPSEEQSMVHAGVKCAHCLMEIVGARFHCAECETVDICSNCESAGLPGNIDSADGGHISTHILIKLPVPMADSKVEMVTRKAKNLWSRDPANINRSKGKSEIPYALTILGIGNMRASDPPSNEDHGIACSACRKPIIGVRYQCANCLAPESEYNLV</sequence>
<dbReference type="AlphaFoldDB" id="A0A0D0CYX5"/>
<accession>A0A0D0CYX5</accession>
<keyword evidence="2 4" id="KW-0863">Zinc-finger</keyword>
<dbReference type="GO" id="GO:0005080">
    <property type="term" value="F:protein kinase C binding"/>
    <property type="evidence" value="ECO:0007669"/>
    <property type="project" value="TreeGrafter"/>
</dbReference>
<dbReference type="GO" id="GO:0035973">
    <property type="term" value="P:aggrephagy"/>
    <property type="evidence" value="ECO:0007669"/>
    <property type="project" value="TreeGrafter"/>
</dbReference>
<dbReference type="PANTHER" id="PTHR15090">
    <property type="entry name" value="SEQUESTOSOME 1-RELATED"/>
    <property type="match status" value="1"/>
</dbReference>
<dbReference type="GO" id="GO:0007032">
    <property type="term" value="P:endosome organization"/>
    <property type="evidence" value="ECO:0007669"/>
    <property type="project" value="TreeGrafter"/>
</dbReference>
<dbReference type="OrthoDB" id="661148at2759"/>
<feature type="compositionally biased region" description="Basic and acidic residues" evidence="5">
    <location>
        <begin position="125"/>
        <end position="134"/>
    </location>
</feature>
<dbReference type="SUPFAM" id="SSF54277">
    <property type="entry name" value="CAD &amp; PB1 domains"/>
    <property type="match status" value="1"/>
</dbReference>
<proteinExistence type="predicted"/>
<gene>
    <name evidence="7" type="ORF">GYMLUDRAFT_73171</name>
</gene>
<dbReference type="Gene3D" id="3.30.60.90">
    <property type="match status" value="2"/>
</dbReference>
<dbReference type="InterPro" id="IPR043145">
    <property type="entry name" value="Znf_ZZ_sf"/>
</dbReference>
<dbReference type="Proteomes" id="UP000053593">
    <property type="component" value="Unassembled WGS sequence"/>
</dbReference>